<name>T0YZH3_9ZZZZ</name>
<protein>
    <submittedName>
        <fullName evidence="1">Protein containing Transposase, IS605 OrfB</fullName>
    </submittedName>
</protein>
<evidence type="ECO:0000313" key="1">
    <source>
        <dbReference type="EMBL" id="EQD41076.1"/>
    </source>
</evidence>
<organism evidence="1">
    <name type="scientific">mine drainage metagenome</name>
    <dbReference type="NCBI Taxonomy" id="410659"/>
    <lineage>
        <taxon>unclassified sequences</taxon>
        <taxon>metagenomes</taxon>
        <taxon>ecological metagenomes</taxon>
    </lineage>
</organism>
<accession>T0YZH3</accession>
<gene>
    <name evidence="1" type="ORF">B1B_14689</name>
</gene>
<feature type="non-terminal residue" evidence="1">
    <location>
        <position position="347"/>
    </location>
</feature>
<dbReference type="AlphaFoldDB" id="T0YZH3"/>
<comment type="caution">
    <text evidence="1">The sequence shown here is derived from an EMBL/GenBank/DDBJ whole genome shotgun (WGS) entry which is preliminary data.</text>
</comment>
<reference evidence="1" key="1">
    <citation type="submission" date="2013-08" db="EMBL/GenBank/DDBJ databases">
        <authorList>
            <person name="Mendez C."/>
            <person name="Richter M."/>
            <person name="Ferrer M."/>
            <person name="Sanchez J."/>
        </authorList>
    </citation>
    <scope>NUCLEOTIDE SEQUENCE</scope>
</reference>
<sequence>ETKADLWWLNKCGAHYQSAEQATVPVWAYKLDGTRIATTKRRPPPAETLALLRAMMKHVRKHRVSVPCLWLSWTMTLDGTVAQVEKSERGTHDLWVRISTLESGYPAWVPLGANRFFNEAAGELSNFAQVTVTRDDQVRVSLVKRSKKAEARSGGMELSLDWGLHSMFATDLGDQLGRSLYPWLKNVDAHLTTLTAELQRQGIKPSTNRRYRRFNQRIREYVRNEVGRVINRLIVIYGPSSLTVEQLDFRDSDMSRQMNRLMTRAGRAAIKEKLASISETLGIAVYEVNPAHTSRECSGCGFADKHNRQGLALRVRVLPQASQCRYKRISRNLSATFAGGARSRSWQ</sequence>
<dbReference type="EMBL" id="AUZY01009751">
    <property type="protein sequence ID" value="EQD41076.1"/>
    <property type="molecule type" value="Genomic_DNA"/>
</dbReference>
<feature type="non-terminal residue" evidence="1">
    <location>
        <position position="1"/>
    </location>
</feature>
<proteinExistence type="predicted"/>
<reference evidence="1" key="2">
    <citation type="journal article" date="2014" name="ISME J.">
        <title>Microbial stratification in low pH oxic and suboxic macroscopic growths along an acid mine drainage.</title>
        <authorList>
            <person name="Mendez-Garcia C."/>
            <person name="Mesa V."/>
            <person name="Sprenger R.R."/>
            <person name="Richter M."/>
            <person name="Diez M.S."/>
            <person name="Solano J."/>
            <person name="Bargiela R."/>
            <person name="Golyshina O.V."/>
            <person name="Manteca A."/>
            <person name="Ramos J.L."/>
            <person name="Gallego J.R."/>
            <person name="Llorente I."/>
            <person name="Martins Dos Santos V.A."/>
            <person name="Jensen O.N."/>
            <person name="Pelaez A.I."/>
            <person name="Sanchez J."/>
            <person name="Ferrer M."/>
        </authorList>
    </citation>
    <scope>NUCLEOTIDE SEQUENCE</scope>
</reference>